<name>A0A2P4Y1F5_9STRA</name>
<evidence type="ECO:0008006" key="3">
    <source>
        <dbReference type="Google" id="ProtNLM"/>
    </source>
</evidence>
<dbReference type="EMBL" id="NCKW01006445">
    <property type="protein sequence ID" value="POM71628.1"/>
    <property type="molecule type" value="Genomic_DNA"/>
</dbReference>
<comment type="caution">
    <text evidence="1">The sequence shown here is derived from an EMBL/GenBank/DDBJ whole genome shotgun (WGS) entry which is preliminary data.</text>
</comment>
<gene>
    <name evidence="1" type="ORF">PHPALM_11775</name>
</gene>
<evidence type="ECO:0000313" key="1">
    <source>
        <dbReference type="EMBL" id="POM71628.1"/>
    </source>
</evidence>
<dbReference type="OrthoDB" id="105809at2759"/>
<dbReference type="AlphaFoldDB" id="A0A2P4Y1F5"/>
<proteinExistence type="predicted"/>
<organism evidence="1 2">
    <name type="scientific">Phytophthora palmivora</name>
    <dbReference type="NCBI Taxonomy" id="4796"/>
    <lineage>
        <taxon>Eukaryota</taxon>
        <taxon>Sar</taxon>
        <taxon>Stramenopiles</taxon>
        <taxon>Oomycota</taxon>
        <taxon>Peronosporomycetes</taxon>
        <taxon>Peronosporales</taxon>
        <taxon>Peronosporaceae</taxon>
        <taxon>Phytophthora</taxon>
    </lineage>
</organism>
<reference evidence="1 2" key="1">
    <citation type="journal article" date="2017" name="Genome Biol. Evol.">
        <title>Phytophthora megakarya and P. palmivora, closely related causal agents of cacao black pod rot, underwent increases in genome sizes and gene numbers by different mechanisms.</title>
        <authorList>
            <person name="Ali S.S."/>
            <person name="Shao J."/>
            <person name="Lary D.J."/>
            <person name="Kronmiller B."/>
            <person name="Shen D."/>
            <person name="Strem M.D."/>
            <person name="Amoako-Attah I."/>
            <person name="Akrofi A.Y."/>
            <person name="Begoude B.A."/>
            <person name="Ten Hoopen G.M."/>
            <person name="Coulibaly K."/>
            <person name="Kebe B.I."/>
            <person name="Melnick R.L."/>
            <person name="Guiltinan M.J."/>
            <person name="Tyler B.M."/>
            <person name="Meinhardt L.W."/>
            <person name="Bailey B.A."/>
        </authorList>
    </citation>
    <scope>NUCLEOTIDE SEQUENCE [LARGE SCALE GENOMIC DNA]</scope>
    <source>
        <strain evidence="2">sbr112.9</strain>
    </source>
</reference>
<accession>A0A2P4Y1F5</accession>
<sequence length="334" mass="37825">MIELMREATFLEQKLQILRLERKKMCPNNAVAAWEEKAIIQRHKLQQSEQMNEKLRRALFLQSGFVRNMRRMFSETMPSSIGVNMRSFLHTPTHLSKDQLSRVRNLERVCNNAKLDMTKQIIMDETSRVKPSKTPHIAVHQVDFGREGFGMTSIAVYALETENACKTFKVMCSAILNSATEWPSHTLVSSSSTKVDLPPTCLNIGYNMSSSIYECDSTGEQVSVECRDIFYYRMTESCGLLLWDYVDADDINPLQRETAAMRCSIGGALVQSEICTDGVERIVCRNVCTAMHLVDTSELTPTLERFSKSRQLCAKNRASLVYETIKTGVVTSAC</sequence>
<dbReference type="Proteomes" id="UP000237271">
    <property type="component" value="Unassembled WGS sequence"/>
</dbReference>
<protein>
    <recommendedName>
        <fullName evidence="3">M96 mating-specific protein family</fullName>
    </recommendedName>
</protein>
<evidence type="ECO:0000313" key="2">
    <source>
        <dbReference type="Proteomes" id="UP000237271"/>
    </source>
</evidence>
<keyword evidence="2" id="KW-1185">Reference proteome</keyword>